<proteinExistence type="inferred from homology"/>
<comment type="similarity">
    <text evidence="1">Belongs to the peptidase S1C family.</text>
</comment>
<dbReference type="GO" id="GO:0006508">
    <property type="term" value="P:proteolysis"/>
    <property type="evidence" value="ECO:0007669"/>
    <property type="project" value="UniProtKB-KW"/>
</dbReference>
<evidence type="ECO:0000313" key="7">
    <source>
        <dbReference type="Proteomes" id="UP000231542"/>
    </source>
</evidence>
<evidence type="ECO:0000256" key="2">
    <source>
        <dbReference type="ARBA" id="ARBA00022670"/>
    </source>
</evidence>
<dbReference type="PANTHER" id="PTHR43343">
    <property type="entry name" value="PEPTIDASE S12"/>
    <property type="match status" value="1"/>
</dbReference>
<keyword evidence="4" id="KW-1133">Transmembrane helix</keyword>
<dbReference type="Pfam" id="PF13365">
    <property type="entry name" value="Trypsin_2"/>
    <property type="match status" value="1"/>
</dbReference>
<evidence type="ECO:0000256" key="3">
    <source>
        <dbReference type="ARBA" id="ARBA00022801"/>
    </source>
</evidence>
<keyword evidence="4" id="KW-0472">Membrane</keyword>
<dbReference type="InterPro" id="IPR001478">
    <property type="entry name" value="PDZ"/>
</dbReference>
<gene>
    <name evidence="6" type="ORF">COT24_02505</name>
</gene>
<dbReference type="GO" id="GO:0004252">
    <property type="term" value="F:serine-type endopeptidase activity"/>
    <property type="evidence" value="ECO:0007669"/>
    <property type="project" value="InterPro"/>
</dbReference>
<dbReference type="Pfam" id="PF13180">
    <property type="entry name" value="PDZ_2"/>
    <property type="match status" value="1"/>
</dbReference>
<feature type="domain" description="PDZ" evidence="5">
    <location>
        <begin position="311"/>
        <end position="400"/>
    </location>
</feature>
<feature type="transmembrane region" description="Helical" evidence="4">
    <location>
        <begin position="20"/>
        <end position="45"/>
    </location>
</feature>
<organism evidence="6 7">
    <name type="scientific">Candidatus Kerfeldbacteria bacterium CG08_land_8_20_14_0_20_40_16</name>
    <dbReference type="NCBI Taxonomy" id="2014244"/>
    <lineage>
        <taxon>Bacteria</taxon>
        <taxon>Candidatus Kerfeldiibacteriota</taxon>
    </lineage>
</organism>
<name>A0A2H0YVX9_9BACT</name>
<accession>A0A2H0YVX9</accession>
<dbReference type="PANTHER" id="PTHR43343:SF3">
    <property type="entry name" value="PROTEASE DO-LIKE 8, CHLOROPLASTIC"/>
    <property type="match status" value="1"/>
</dbReference>
<dbReference type="Gene3D" id="2.30.42.10">
    <property type="match status" value="1"/>
</dbReference>
<reference evidence="6 7" key="1">
    <citation type="submission" date="2017-09" db="EMBL/GenBank/DDBJ databases">
        <title>Depth-based differentiation of microbial function through sediment-hosted aquifers and enrichment of novel symbionts in the deep terrestrial subsurface.</title>
        <authorList>
            <person name="Probst A.J."/>
            <person name="Ladd B."/>
            <person name="Jarett J.K."/>
            <person name="Geller-Mcgrath D.E."/>
            <person name="Sieber C.M."/>
            <person name="Emerson J.B."/>
            <person name="Anantharaman K."/>
            <person name="Thomas B.C."/>
            <person name="Malmstrom R."/>
            <person name="Stieglmeier M."/>
            <person name="Klingl A."/>
            <person name="Woyke T."/>
            <person name="Ryan C.M."/>
            <person name="Banfield J.F."/>
        </authorList>
    </citation>
    <scope>NUCLEOTIDE SEQUENCE [LARGE SCALE GENOMIC DNA]</scope>
    <source>
        <strain evidence="6">CG08_land_8_20_14_0_20_40_16</strain>
    </source>
</reference>
<keyword evidence="4" id="KW-0812">Transmembrane</keyword>
<dbReference type="AlphaFoldDB" id="A0A2H0YVX9"/>
<dbReference type="Proteomes" id="UP000231542">
    <property type="component" value="Unassembled WGS sequence"/>
</dbReference>
<keyword evidence="2" id="KW-0645">Protease</keyword>
<evidence type="ECO:0000256" key="1">
    <source>
        <dbReference type="ARBA" id="ARBA00010541"/>
    </source>
</evidence>
<dbReference type="PRINTS" id="PR00834">
    <property type="entry name" value="PROTEASES2C"/>
</dbReference>
<dbReference type="SMART" id="SM00228">
    <property type="entry name" value="PDZ"/>
    <property type="match status" value="1"/>
</dbReference>
<dbReference type="Gene3D" id="2.40.10.10">
    <property type="entry name" value="Trypsin-like serine proteases"/>
    <property type="match status" value="2"/>
</dbReference>
<protein>
    <recommendedName>
        <fullName evidence="5">PDZ domain-containing protein</fullName>
    </recommendedName>
</protein>
<dbReference type="InterPro" id="IPR009003">
    <property type="entry name" value="Peptidase_S1_PA"/>
</dbReference>
<dbReference type="SUPFAM" id="SSF50156">
    <property type="entry name" value="PDZ domain-like"/>
    <property type="match status" value="1"/>
</dbReference>
<evidence type="ECO:0000259" key="5">
    <source>
        <dbReference type="SMART" id="SM00228"/>
    </source>
</evidence>
<dbReference type="SUPFAM" id="SSF50494">
    <property type="entry name" value="Trypsin-like serine proteases"/>
    <property type="match status" value="1"/>
</dbReference>
<dbReference type="InterPro" id="IPR036034">
    <property type="entry name" value="PDZ_sf"/>
</dbReference>
<comment type="caution">
    <text evidence="6">The sequence shown here is derived from an EMBL/GenBank/DDBJ whole genome shotgun (WGS) entry which is preliminary data.</text>
</comment>
<sequence length="417" mass="44152">MNKIKEMLDFNKKSFKSYIIISIVISFLIGGISGAFFGMIGGSLITPSIKDFLRLPTISNSDNTGSTIKNVTVKEESATIDVVNKVSPAVVSIVATQDLSKLYQQNSFYPFNDFFGFGSPNQQQPSGKQEVSSGTGFIVSPDGMIVTNKHVVSISDAEYSVLTNDGNRYDAKIVATDPLNDVAVLDIDANNLPIATLGDSDGIQIGQTVITIGNSLGEYTNTVTKGVISGIDRTITASGQNSSETLEGVIQTDASINPGNSGGPLIDLDGSVIGINTAIDQQGESIGFAIPINEVKTVVDSVNKYGKVVRPVLGVRYILVTPALKEQNNLSVDYGALVVKGQSGALAVVLGSAADKAGIEENDIILEIDGQKIDQNHSLAGIIRKYKPGDAVTLKILHDGKEKTAQATLMEYQENSS</sequence>
<keyword evidence="3" id="KW-0378">Hydrolase</keyword>
<evidence type="ECO:0000313" key="6">
    <source>
        <dbReference type="EMBL" id="PIS42645.1"/>
    </source>
</evidence>
<dbReference type="EMBL" id="PEXU01000030">
    <property type="protein sequence ID" value="PIS42645.1"/>
    <property type="molecule type" value="Genomic_DNA"/>
</dbReference>
<dbReference type="InterPro" id="IPR001940">
    <property type="entry name" value="Peptidase_S1C"/>
</dbReference>
<dbReference type="InterPro" id="IPR043504">
    <property type="entry name" value="Peptidase_S1_PA_chymotrypsin"/>
</dbReference>
<dbReference type="InterPro" id="IPR051201">
    <property type="entry name" value="Chloro_Bact_Ser_Proteases"/>
</dbReference>
<evidence type="ECO:0000256" key="4">
    <source>
        <dbReference type="SAM" id="Phobius"/>
    </source>
</evidence>